<dbReference type="InterPro" id="IPR036691">
    <property type="entry name" value="Endo/exonu/phosph_ase_sf"/>
</dbReference>
<dbReference type="EMBL" id="BLXT01004769">
    <property type="protein sequence ID" value="GFO17298.1"/>
    <property type="molecule type" value="Genomic_DNA"/>
</dbReference>
<feature type="signal peptide" evidence="2">
    <location>
        <begin position="1"/>
        <end position="22"/>
    </location>
</feature>
<evidence type="ECO:0000256" key="2">
    <source>
        <dbReference type="SAM" id="SignalP"/>
    </source>
</evidence>
<protein>
    <submittedName>
        <fullName evidence="3">Craniofacial development protein 2-like</fullName>
    </submittedName>
</protein>
<dbReference type="Gene3D" id="3.60.10.10">
    <property type="entry name" value="Endonuclease/exonuclease/phosphatase"/>
    <property type="match status" value="1"/>
</dbReference>
<proteinExistence type="predicted"/>
<keyword evidence="2" id="KW-0732">Signal</keyword>
<feature type="region of interest" description="Disordered" evidence="1">
    <location>
        <begin position="230"/>
        <end position="261"/>
    </location>
</feature>
<name>A0AAV4BDN0_9GAST</name>
<evidence type="ECO:0000313" key="3">
    <source>
        <dbReference type="EMBL" id="GFO17298.1"/>
    </source>
</evidence>
<dbReference type="Proteomes" id="UP000735302">
    <property type="component" value="Unassembled WGS sequence"/>
</dbReference>
<gene>
    <name evidence="3" type="ORF">PoB_004380300</name>
</gene>
<dbReference type="AlphaFoldDB" id="A0AAV4BDN0"/>
<reference evidence="3 4" key="1">
    <citation type="journal article" date="2021" name="Elife">
        <title>Chloroplast acquisition without the gene transfer in kleptoplastic sea slugs, Plakobranchus ocellatus.</title>
        <authorList>
            <person name="Maeda T."/>
            <person name="Takahashi S."/>
            <person name="Yoshida T."/>
            <person name="Shimamura S."/>
            <person name="Takaki Y."/>
            <person name="Nagai Y."/>
            <person name="Toyoda A."/>
            <person name="Suzuki Y."/>
            <person name="Arimoto A."/>
            <person name="Ishii H."/>
            <person name="Satoh N."/>
            <person name="Nishiyama T."/>
            <person name="Hasebe M."/>
            <person name="Maruyama T."/>
            <person name="Minagawa J."/>
            <person name="Obokata J."/>
            <person name="Shigenobu S."/>
        </authorList>
    </citation>
    <scope>NUCLEOTIDE SEQUENCE [LARGE SCALE GENOMIC DNA]</scope>
</reference>
<keyword evidence="4" id="KW-1185">Reference proteome</keyword>
<organism evidence="3 4">
    <name type="scientific">Plakobranchus ocellatus</name>
    <dbReference type="NCBI Taxonomy" id="259542"/>
    <lineage>
        <taxon>Eukaryota</taxon>
        <taxon>Metazoa</taxon>
        <taxon>Spiralia</taxon>
        <taxon>Lophotrochozoa</taxon>
        <taxon>Mollusca</taxon>
        <taxon>Gastropoda</taxon>
        <taxon>Heterobranchia</taxon>
        <taxon>Euthyneura</taxon>
        <taxon>Panpulmonata</taxon>
        <taxon>Sacoglossa</taxon>
        <taxon>Placobranchoidea</taxon>
        <taxon>Plakobranchidae</taxon>
        <taxon>Plakobranchus</taxon>
    </lineage>
</organism>
<comment type="caution">
    <text evidence="3">The sequence shown here is derived from an EMBL/GenBank/DDBJ whole genome shotgun (WGS) entry which is preliminary data.</text>
</comment>
<feature type="chain" id="PRO_5043652009" evidence="2">
    <location>
        <begin position="23"/>
        <end position="276"/>
    </location>
</feature>
<evidence type="ECO:0000256" key="1">
    <source>
        <dbReference type="SAM" id="MobiDB-lite"/>
    </source>
</evidence>
<dbReference type="SUPFAM" id="SSF56219">
    <property type="entry name" value="DNase I-like"/>
    <property type="match status" value="1"/>
</dbReference>
<accession>A0AAV4BDN0</accession>
<evidence type="ECO:0000313" key="4">
    <source>
        <dbReference type="Proteomes" id="UP000735302"/>
    </source>
</evidence>
<feature type="compositionally biased region" description="Basic and acidic residues" evidence="1">
    <location>
        <begin position="230"/>
        <end position="245"/>
    </location>
</feature>
<sequence length="276" mass="31190">MASLFTIYGVIILTLLCVTVNSVPTNEAGSRIKTDDERHTRSAPHMCIACIKKPECLDNGNVYHLGHSYIKGCKKYECKAIKENGVFKGRLVLVKDACRVNGKCYVEKDFQIRGVRFHCVPRMDKYGRLLKTKISRVVFQIACEDVAGSEDVKVEKFYEEIEKVKGYPKSKDTKIIMGDFNAKVGDGRVEDVVGPSGIVTVNERGSWLIEWCQINDFTITKKYGIKTTLDDSGRGRAPEIEEETKQITSSLRNDSEMPSKYRNHCRESNVIRPYSG</sequence>